<evidence type="ECO:0000256" key="2">
    <source>
        <dbReference type="ARBA" id="ARBA00023043"/>
    </source>
</evidence>
<feature type="repeat" description="ANK" evidence="3">
    <location>
        <begin position="1226"/>
        <end position="1258"/>
    </location>
</feature>
<feature type="repeat" description="ANK" evidence="3">
    <location>
        <begin position="914"/>
        <end position="949"/>
    </location>
</feature>
<feature type="repeat" description="ANK" evidence="3">
    <location>
        <begin position="1942"/>
        <end position="1978"/>
    </location>
</feature>
<dbReference type="InterPro" id="IPR051165">
    <property type="entry name" value="Multifunctional_ANK_Repeat"/>
</dbReference>
<dbReference type="Pfam" id="PF12796">
    <property type="entry name" value="Ank_2"/>
    <property type="match status" value="6"/>
</dbReference>
<dbReference type="EMBL" id="LSBJ02000004">
    <property type="protein sequence ID" value="OAQ65911.1"/>
    <property type="molecule type" value="Genomic_DNA"/>
</dbReference>
<dbReference type="PRINTS" id="PR01415">
    <property type="entry name" value="ANKYRIN"/>
</dbReference>
<proteinExistence type="predicted"/>
<dbReference type="PROSITE" id="PS50837">
    <property type="entry name" value="NACHT"/>
    <property type="match status" value="1"/>
</dbReference>
<feature type="repeat" description="ANK" evidence="3">
    <location>
        <begin position="1174"/>
        <end position="1196"/>
    </location>
</feature>
<dbReference type="PANTHER" id="PTHR24123:SF33">
    <property type="entry name" value="PROTEIN HOS4"/>
    <property type="match status" value="1"/>
</dbReference>
<keyword evidence="6" id="KW-1185">Reference proteome</keyword>
<dbReference type="InterPro" id="IPR056884">
    <property type="entry name" value="NPHP3-like_N"/>
</dbReference>
<reference evidence="5 6" key="1">
    <citation type="journal article" date="2016" name="PLoS Pathog.">
        <title>Biosynthesis of antibiotic leucinostatins in bio-control fungus Purpureocillium lilacinum and their inhibition on phytophthora revealed by genome mining.</title>
        <authorList>
            <person name="Wang G."/>
            <person name="Liu Z."/>
            <person name="Lin R."/>
            <person name="Li E."/>
            <person name="Mao Z."/>
            <person name="Ling J."/>
            <person name="Yang Y."/>
            <person name="Yin W.B."/>
            <person name="Xie B."/>
        </authorList>
    </citation>
    <scope>NUCLEOTIDE SEQUENCE [LARGE SCALE GENOMIC DNA]</scope>
    <source>
        <strain evidence="5">170</strain>
    </source>
</reference>
<sequence length="2095" mass="230483">MPPANYEDSDGEDIDGIVINHDDIRDYNPSQVLPLTGDKLSLVREWLQATSYELPGGEYRKHQSTYMEGTGRWLTSTSTYQEWLEGREHGLLWIKGIPGSGKSVMAAKLIDELAKSHPTSQVLFFFFRQTIDANHEPLALLRDWMDQVLLYSPPLQQQLLSYVTKGLSLDGMSPDDLWRDLKMALANLPGKTFCIADALDEMDTGNESFLKALGSFGRWRPDKVKVLITSRPVSSVEEPLHSIPCLRIRLHETLVDGDICMFVRHTLAHSNIGKNDWKTIADAVPGRAKGLFLYAKLAMDAFLEPGANIGEVLSRLPADLNMLYTDLLEEHARRTGVDDRVQHLILQAVTHASRPLRLLELVEMIRATEPSNTARDLKATKDLVKAACGPLLEILADETVSVIHHSFTEYLKGTTRVNNGSGYPILQMAPTHAQLAIACLRYLQAGALDSLPADTFNYQEEEPTFWIFGLIHREWDLQNATPSTDEISLRHQYPFLGYALANWAQHVNKSGSADGYCTEVATVLSQFLENDHQLKAWVHLRWPTIPKGRSLVNEVHVAARMGLVAYIKTLKPAQKANINAVDGCGRSAIWWAATEGHASVIRELVAAGADPDRDDSVEGLKPLHEAAKKNHYEAVAALLEAGVDALTVKTLEHSGRQCGNAPTSIGHTPLMYACEKGHLEAVDAFLKHINDINTVHRALAWAANRGRAKVVERILQHPGVDVNCKVRGDTPLFLACGQSDVDTIRILLQNGADSSINCEGSGGEFERHARPSSMDEPQLNCLHQLCKSWHRSVDVSPGLADILNLLVESGADINQRCPRGRTPLHNASRSPGLTRMLISAGADAKAADELGMTPLHLAISGDVVAALIEEGNADMTAKNIKGQTPLHTLISFCRDEALLKLLEYGPDCNVRDPKGNTALHMALTTYPVKPPGVLRAMITNGADPNIRNHDGESPLLCIRDISSVQVRESMDVLLSGGADIDPRDKDGRTLLFRHIRLISSGEDQKMDSIQYLVKCGALTSARDFKGRTILHEALRNPHLFDLLREWRGDLDLNAVDYFGNGLLHELASSVSNHDYSAPKTLPVWEKLVGLGLDTAQKNNKGWTPLHILCTTRMHTANISIKHRTPVDFLISLTKDLDEADVDGNRPLHLAVGQYEAYAKKLLDAGADPTVRNYEGLTPLHIAARCKQSNIVGLLLEVMSRTPGSTSPHPGINAEASYEIPRTRSFAAISPLYYACQSGRPETVSLLLEAGANPNIGNLFNACASFENEDQLWKRKHQSPPGENIAGVAVPLRINDTCRPVIASSHYELRPSEENETTRLEEILGMIIKHGIDASQLRPVSLHYYRGPIAMAAELDSPYAQDCLTALWRTQQDEAENQQGESSDVYIARHMSDAMKDAAVRVAREHFWGPSQPIDLGLFKNIIRRRQYYLVDEMLRDSVVFLGRGAACLDYLIRHGFAALFDKIAEAETKRRLTTGEWHAFGDNTAPGLHYSPMNQVSPTDHWSRDRQSDPLLYTAVDRTLPNMETVRLLVDKYKVDINGVSKNVFKGSTALHCAARGRHWWHVAQALPYLIKSGANINARSACGETPLHVALKCDGPYYKEAARALIEAGADLNVTDKDGRTSLSVATHSEDLVKFLIKHGAVVTLDAVFTAIEHRNAASLKTLLDNATLDLNTGIPWPPAGTENDHGKNVNIISANIGMGRFRRDTTVPHEVLPLYFAALNEQFPSNPDQVKIVRMLLNYGADPYGTFLVKPVGLLNGECDMSTVSTDAVPTGYEKRVVLHELFRLGKVSDVFLKIPNLDVNFEDCDGCTLLHAACQGDCGPDHVINTEQLDNEKTNGQGKRTTVFRQLLSLGANIRARSSRYGMTVLHNMIGMWDGDNLAKFEKSFTEAVRMAPELLQVADVDGNTPFHYGILQTIRLERSDAAEFLLSSGADPLAVNDAGDSALHILASKLAVECVRSLFESLVSRGLDVNARNKAGRSPLLEFGNPGEIVASVPGYWTSGDGLWAKQAVTTLAKAGADFSARDAQGRSVLHFAATGDAEVFKEMLAMGVDVMLEDDEHQTALDVAAACGNNAVLELFEKEKSPEAADKMFG</sequence>
<feature type="repeat" description="ANK" evidence="3">
    <location>
        <begin position="584"/>
        <end position="616"/>
    </location>
</feature>
<evidence type="ECO:0000256" key="3">
    <source>
        <dbReference type="PROSITE-ProRule" id="PRU00023"/>
    </source>
</evidence>
<protein>
    <submittedName>
        <fullName evidence="5">Ankyrin 2,3/unc44</fullName>
    </submittedName>
</protein>
<evidence type="ECO:0000313" key="5">
    <source>
        <dbReference type="EMBL" id="OAQ65911.1"/>
    </source>
</evidence>
<dbReference type="InterPro" id="IPR002110">
    <property type="entry name" value="Ankyrin_rpt"/>
</dbReference>
<gene>
    <name evidence="5" type="ORF">VFPPC_07538</name>
</gene>
<feature type="repeat" description="ANK" evidence="3">
    <location>
        <begin position="1583"/>
        <end position="1618"/>
    </location>
</feature>
<accession>A0A179FL22</accession>
<evidence type="ECO:0000256" key="1">
    <source>
        <dbReference type="ARBA" id="ARBA00022737"/>
    </source>
</evidence>
<dbReference type="PROSITE" id="PS50297">
    <property type="entry name" value="ANK_REP_REGION"/>
    <property type="match status" value="9"/>
</dbReference>
<dbReference type="RefSeq" id="XP_018142998.1">
    <property type="nucleotide sequence ID" value="XM_018286378.1"/>
</dbReference>
<feature type="repeat" description="ANK" evidence="3">
    <location>
        <begin position="1546"/>
        <end position="1582"/>
    </location>
</feature>
<dbReference type="InterPro" id="IPR027417">
    <property type="entry name" value="P-loop_NTPase"/>
</dbReference>
<dbReference type="SUPFAM" id="SSF52540">
    <property type="entry name" value="P-loop containing nucleoside triphosphate hydrolases"/>
    <property type="match status" value="1"/>
</dbReference>
<comment type="caution">
    <text evidence="5">The sequence shown here is derived from an EMBL/GenBank/DDBJ whole genome shotgun (WGS) entry which is preliminary data.</text>
</comment>
<dbReference type="SMART" id="SM00248">
    <property type="entry name" value="ANK"/>
    <property type="match status" value="25"/>
</dbReference>
<dbReference type="SUPFAM" id="SSF48403">
    <property type="entry name" value="Ankyrin repeat"/>
    <property type="match status" value="4"/>
</dbReference>
<feature type="domain" description="NACHT" evidence="4">
    <location>
        <begin position="90"/>
        <end position="232"/>
    </location>
</feature>
<evidence type="ECO:0000259" key="4">
    <source>
        <dbReference type="PROSITE" id="PS50837"/>
    </source>
</evidence>
<feature type="repeat" description="ANK" evidence="3">
    <location>
        <begin position="881"/>
        <end position="913"/>
    </location>
</feature>
<keyword evidence="1" id="KW-0677">Repeat</keyword>
<dbReference type="InterPro" id="IPR036770">
    <property type="entry name" value="Ankyrin_rpt-contain_sf"/>
</dbReference>
<dbReference type="Pfam" id="PF24883">
    <property type="entry name" value="NPHP3_N"/>
    <property type="match status" value="1"/>
</dbReference>
<organism evidence="5 6">
    <name type="scientific">Pochonia chlamydosporia 170</name>
    <dbReference type="NCBI Taxonomy" id="1380566"/>
    <lineage>
        <taxon>Eukaryota</taxon>
        <taxon>Fungi</taxon>
        <taxon>Dikarya</taxon>
        <taxon>Ascomycota</taxon>
        <taxon>Pezizomycotina</taxon>
        <taxon>Sordariomycetes</taxon>
        <taxon>Hypocreomycetidae</taxon>
        <taxon>Hypocreales</taxon>
        <taxon>Clavicipitaceae</taxon>
        <taxon>Pochonia</taxon>
    </lineage>
</organism>
<dbReference type="Gene3D" id="1.25.40.20">
    <property type="entry name" value="Ankyrin repeat-containing domain"/>
    <property type="match status" value="8"/>
</dbReference>
<evidence type="ECO:0000313" key="6">
    <source>
        <dbReference type="Proteomes" id="UP000078397"/>
    </source>
</evidence>
<dbReference type="KEGG" id="pchm:VFPPC_07538"/>
<dbReference type="Gene3D" id="3.40.50.300">
    <property type="entry name" value="P-loop containing nucleotide triphosphate hydrolases"/>
    <property type="match status" value="1"/>
</dbReference>
<dbReference type="STRING" id="1380566.A0A179FL22"/>
<dbReference type="Pfam" id="PF00023">
    <property type="entry name" value="Ank"/>
    <property type="match status" value="1"/>
</dbReference>
<dbReference type="OrthoDB" id="21416at2759"/>
<name>A0A179FL22_METCM</name>
<dbReference type="InterPro" id="IPR007111">
    <property type="entry name" value="NACHT_NTPase"/>
</dbReference>
<keyword evidence="2 3" id="KW-0040">ANK repeat</keyword>
<dbReference type="PANTHER" id="PTHR24123">
    <property type="entry name" value="ANKYRIN REPEAT-CONTAINING"/>
    <property type="match status" value="1"/>
</dbReference>
<feature type="repeat" description="ANK" evidence="3">
    <location>
        <begin position="727"/>
        <end position="759"/>
    </location>
</feature>
<dbReference type="Proteomes" id="UP000078397">
    <property type="component" value="Unassembled WGS sequence"/>
</dbReference>
<dbReference type="Pfam" id="PF13637">
    <property type="entry name" value="Ank_4"/>
    <property type="match status" value="1"/>
</dbReference>
<dbReference type="PROSITE" id="PS50088">
    <property type="entry name" value="ANK_REPEAT"/>
    <property type="match status" value="11"/>
</dbReference>
<feature type="repeat" description="ANK" evidence="3">
    <location>
        <begin position="665"/>
        <end position="697"/>
    </location>
</feature>
<dbReference type="GeneID" id="28850372"/>
<feature type="repeat" description="ANK" evidence="3">
    <location>
        <begin position="618"/>
        <end position="650"/>
    </location>
</feature>